<dbReference type="EMBL" id="CAXAMN010028710">
    <property type="protein sequence ID" value="CAK9117484.1"/>
    <property type="molecule type" value="Genomic_DNA"/>
</dbReference>
<keyword evidence="4" id="KW-1185">Reference proteome</keyword>
<evidence type="ECO:0000313" key="4">
    <source>
        <dbReference type="Proteomes" id="UP001642484"/>
    </source>
</evidence>
<gene>
    <name evidence="2" type="ORF">CCMP2556_LOCUS54803</name>
    <name evidence="3" type="ORF">CCMP2556_LOCUS54804</name>
</gene>
<reference evidence="2 4" key="1">
    <citation type="submission" date="2024-02" db="EMBL/GenBank/DDBJ databases">
        <authorList>
            <person name="Chen Y."/>
            <person name="Shah S."/>
            <person name="Dougan E. K."/>
            <person name="Thang M."/>
            <person name="Chan C."/>
        </authorList>
    </citation>
    <scope>NUCLEOTIDE SEQUENCE [LARGE SCALE GENOMIC DNA]</scope>
</reference>
<comment type="caution">
    <text evidence="2">The sequence shown here is derived from an EMBL/GenBank/DDBJ whole genome shotgun (WGS) entry which is preliminary data.</text>
</comment>
<evidence type="ECO:0000256" key="1">
    <source>
        <dbReference type="SAM" id="MobiDB-lite"/>
    </source>
</evidence>
<dbReference type="EMBL" id="CAXAMN010028711">
    <property type="protein sequence ID" value="CAK9117485.1"/>
    <property type="molecule type" value="Genomic_DNA"/>
</dbReference>
<evidence type="ECO:0000313" key="2">
    <source>
        <dbReference type="EMBL" id="CAK9117484.1"/>
    </source>
</evidence>
<proteinExistence type="predicted"/>
<feature type="non-terminal residue" evidence="2">
    <location>
        <position position="1421"/>
    </location>
</feature>
<sequence length="1421" mass="157342">MYVRKPTLVQARPLHVSELRALEAAVLQEEQFHVVVIAGYLLFCLMAVCRFSDAMHAQDLSISQSGKTVLVEAGTNVHKTAHTKERKTMLLPLVALGHVLDSERSWAVRWMEVRQQQKLDKKEVILPAFSEQRGCWLDRPMSTAEGMLWLRDIVQLRCPSGETLTTHSLKTTLLAWSTMFGVLDFQQRRTLGHHVDAGVASPLTYGRDNVAVLQVAIARMLRAIVAHRFNPDLSRAARIDKEIEVLTAELDENHKLVAYGPLDTDDVSDIEEAEAVEEAVGQDRARQIGLPEAAIASLEGQNLATFGQFAFVSSFQPGSPDETPFVTALTKVLGEPPSPGDLAGWRRLFFESHTLTMSDLRSRLDRRDDEPPRKLLMPERAERLEAAKTTLVGLTIDSQLEPAHKLVDVVVQQAEESTIRYIPLKDCLSRESELLHNKHEQAIEFKNDGTMRLSKRQKEIRADIGGDLKAKLAMQRRALAYHLAGLCTFQKLDSIIQRMFALLTKEPVKGFRAVSLQQVILADQEMWMAAAQASRGTHLTVPGRPLDDILSRCFEAPETRYHLLPLPLVDRSLQDDAPDPKRLKWDKKGKGKGRQRGKPSFDLPDSCHPETQVGDAASRRPLEPASALEFSSGPLQVNIPNSFTSVDFSVPVDQLLCIEVFAGGAQLSNSLRQEGFSILPIDCAVGKTPKAKLLQLDLTRQAHCDILVHALSHANVAYCHCTPPCQTSLRAVHGPGLRSSQQPLGLPSLSPQDRSRVASANQLFFLILGVVYIAVRRGILVSVANPSRSYFWLAVAALSKQFPVLAAAWDSLESNHFQSCAHGGADSTWHCWYASANLLCPIRARCTHAHEGETCAPCLNATRAACPPLLCDRLATLIKQAAVDRGAVPTPECFPARPQPPPLRQRRQPPLVAEYKLITDACPAASCEYRLLRTLPVLKKGVIDGGFDDARGTQVDLSENFDPSQDVYGVFRTPAEFVKAALLAKHPIDAIPQIPDVLVRNVVRVLNDGPALTNAKRKLAVKKVQRLALSLQAGEVELHQSLNPEMQVVLKDKKLLLWKELMTLTDFHDKTLFDEVTKGFSLVGQAAFSEQFPHGFVPMQQTPQELRAKSIWLRKTAAAKCTASLKPDLDVQVWNQTLEECHKGWMRGPFTETRVTAMVGDPYWLATRRFALEQSDKIRLIDDGLASGLNSFDSGHILLRNKEAQVASLVGLVDQLLTDEKVPPGVAASLQGQLNFAQGQYMGSVLKPAMQFLGKIAAHGWHVSYKQELAVVGSYIATVLRCAKPRQISVHDSARPVLLFTDGAWEPDAASPAGAGVVCVDPLTNIRQVHEVVVPENLLRHWKSLGNKEQLIAELELFPIVVAFQQLQPLLQRRRVLLFVDNNAIKEAIVKSSSQSLSLFVLLAELSRLWGANECLCWVSR</sequence>
<evidence type="ECO:0000313" key="3">
    <source>
        <dbReference type="EMBL" id="CAK9117485.1"/>
    </source>
</evidence>
<feature type="region of interest" description="Disordered" evidence="1">
    <location>
        <begin position="575"/>
        <end position="621"/>
    </location>
</feature>
<feature type="compositionally biased region" description="Basic and acidic residues" evidence="1">
    <location>
        <begin position="575"/>
        <end position="588"/>
    </location>
</feature>
<organism evidence="2 4">
    <name type="scientific">Durusdinium trenchii</name>
    <dbReference type="NCBI Taxonomy" id="1381693"/>
    <lineage>
        <taxon>Eukaryota</taxon>
        <taxon>Sar</taxon>
        <taxon>Alveolata</taxon>
        <taxon>Dinophyceae</taxon>
        <taxon>Suessiales</taxon>
        <taxon>Symbiodiniaceae</taxon>
        <taxon>Durusdinium</taxon>
    </lineage>
</organism>
<dbReference type="Proteomes" id="UP001642484">
    <property type="component" value="Unassembled WGS sequence"/>
</dbReference>
<accession>A0ABP0SZG4</accession>
<name>A0ABP0SZG4_9DINO</name>
<protein>
    <submittedName>
        <fullName evidence="2">Uncharacterized protein</fullName>
    </submittedName>
</protein>